<reference evidence="1" key="1">
    <citation type="submission" date="2016-07" db="EMBL/GenBank/DDBJ databases">
        <title>Microvirga ossetica sp. nov. a new species of rhizobia isolated from root nodules of the legume species Vicia alpestris Steven originated from North Ossetia region in the Caucasus.</title>
        <authorList>
            <person name="Safronova V.I."/>
            <person name="Kuznetsova I.G."/>
            <person name="Sazanova A.L."/>
            <person name="Belimov A."/>
            <person name="Andronov E."/>
            <person name="Osledkin Y.S."/>
            <person name="Onishchuk O.P."/>
            <person name="Kurchak O.N."/>
            <person name="Shaposhnikov A.I."/>
            <person name="Willems A."/>
            <person name="Tikhonovich I.A."/>
        </authorList>
    </citation>
    <scope>NUCLEOTIDE SEQUENCE [LARGE SCALE GENOMIC DNA]</scope>
    <source>
        <strain evidence="1">V5/3M</strain>
        <plasmid evidence="1">unnamed2</plasmid>
    </source>
</reference>
<keyword evidence="1" id="KW-0614">Plasmid</keyword>
<proteinExistence type="predicted"/>
<gene>
    <name evidence="1" type="ORF">BB934_38250</name>
</gene>
<evidence type="ECO:0008006" key="2">
    <source>
        <dbReference type="Google" id="ProtNLM"/>
    </source>
</evidence>
<dbReference type="EMBL" id="CP016619">
    <property type="protein sequence ID" value="ANY84100.1"/>
    <property type="molecule type" value="Genomic_DNA"/>
</dbReference>
<sequence length="81" mass="8799">MILPPCARRPCSDLVSSLLAVPDVLPQVDSGHLVRLVPCWYSDAGSISLYYTSRAFVDFIAEGLCCTDRLVDVLSPPQAFA</sequence>
<dbReference type="KEGG" id="moc:BB934_38250"/>
<dbReference type="AlphaFoldDB" id="A0A1B2EVX6"/>
<organism evidence="1">
    <name type="scientific">Microvirga ossetica</name>
    <dbReference type="NCBI Taxonomy" id="1882682"/>
    <lineage>
        <taxon>Bacteria</taxon>
        <taxon>Pseudomonadati</taxon>
        <taxon>Pseudomonadota</taxon>
        <taxon>Alphaproteobacteria</taxon>
        <taxon>Hyphomicrobiales</taxon>
        <taxon>Methylobacteriaceae</taxon>
        <taxon>Microvirga</taxon>
    </lineage>
</organism>
<protein>
    <recommendedName>
        <fullName evidence="2">LysR substrate-binding domain-containing protein</fullName>
    </recommendedName>
</protein>
<evidence type="ECO:0000313" key="1">
    <source>
        <dbReference type="EMBL" id="ANY84100.1"/>
    </source>
</evidence>
<accession>A0A1B2EVX6</accession>
<geneLocation type="plasmid" evidence="1">
    <name>unnamed2</name>
</geneLocation>
<name>A0A1B2EVX6_9HYPH</name>